<dbReference type="RefSeq" id="WP_377470345.1">
    <property type="nucleotide sequence ID" value="NZ_JBHLWN010000046.1"/>
</dbReference>
<gene>
    <name evidence="2" type="ORF">ACFFK0_11570</name>
</gene>
<comment type="caution">
    <text evidence="2">The sequence shown here is derived from an EMBL/GenBank/DDBJ whole genome shotgun (WGS) entry which is preliminary data.</text>
</comment>
<keyword evidence="3" id="KW-1185">Reference proteome</keyword>
<evidence type="ECO:0000313" key="2">
    <source>
        <dbReference type="EMBL" id="MFC0213087.1"/>
    </source>
</evidence>
<evidence type="ECO:0000313" key="3">
    <source>
        <dbReference type="Proteomes" id="UP001589776"/>
    </source>
</evidence>
<proteinExistence type="predicted"/>
<feature type="compositionally biased region" description="Basic residues" evidence="1">
    <location>
        <begin position="53"/>
        <end position="67"/>
    </location>
</feature>
<name>A0ABV6DKG7_9BACL</name>
<evidence type="ECO:0000256" key="1">
    <source>
        <dbReference type="SAM" id="MobiDB-lite"/>
    </source>
</evidence>
<feature type="region of interest" description="Disordered" evidence="1">
    <location>
        <begin position="51"/>
        <end position="87"/>
    </location>
</feature>
<sequence length="87" mass="9338">MEHLELTWSLQDLLLALSAAGFLYGVWQLLPHALPAAQAAYVDGGPATAVRLPGKRTPRPAIRRIRRVQAPAQESGGTGDEPSLPNE</sequence>
<dbReference type="Proteomes" id="UP001589776">
    <property type="component" value="Unassembled WGS sequence"/>
</dbReference>
<organism evidence="2 3">
    <name type="scientific">Paenibacillus chartarius</name>
    <dbReference type="NCBI Taxonomy" id="747481"/>
    <lineage>
        <taxon>Bacteria</taxon>
        <taxon>Bacillati</taxon>
        <taxon>Bacillota</taxon>
        <taxon>Bacilli</taxon>
        <taxon>Bacillales</taxon>
        <taxon>Paenibacillaceae</taxon>
        <taxon>Paenibacillus</taxon>
    </lineage>
</organism>
<accession>A0ABV6DKG7</accession>
<protein>
    <submittedName>
        <fullName evidence="2">Uncharacterized protein</fullName>
    </submittedName>
</protein>
<dbReference type="EMBL" id="JBHLWN010000046">
    <property type="protein sequence ID" value="MFC0213087.1"/>
    <property type="molecule type" value="Genomic_DNA"/>
</dbReference>
<reference evidence="2 3" key="1">
    <citation type="submission" date="2024-09" db="EMBL/GenBank/DDBJ databases">
        <authorList>
            <person name="Sun Q."/>
            <person name="Mori K."/>
        </authorList>
    </citation>
    <scope>NUCLEOTIDE SEQUENCE [LARGE SCALE GENOMIC DNA]</scope>
    <source>
        <strain evidence="2 3">CCM 7759</strain>
    </source>
</reference>